<accession>A0A9W6G7H1</accession>
<evidence type="ECO:0000256" key="5">
    <source>
        <dbReference type="ARBA" id="ARBA00023004"/>
    </source>
</evidence>
<dbReference type="Pfam" id="PF05995">
    <property type="entry name" value="CDO_I"/>
    <property type="match status" value="1"/>
</dbReference>
<dbReference type="Gene3D" id="2.60.120.10">
    <property type="entry name" value="Jelly Rolls"/>
    <property type="match status" value="1"/>
</dbReference>
<evidence type="ECO:0000256" key="6">
    <source>
        <dbReference type="PIRSR" id="PIRSR610300-50"/>
    </source>
</evidence>
<dbReference type="GO" id="GO:0008198">
    <property type="term" value="F:ferrous iron binding"/>
    <property type="evidence" value="ECO:0007669"/>
    <property type="project" value="TreeGrafter"/>
</dbReference>
<evidence type="ECO:0000256" key="3">
    <source>
        <dbReference type="ARBA" id="ARBA00022964"/>
    </source>
</evidence>
<evidence type="ECO:0000313" key="8">
    <source>
        <dbReference type="EMBL" id="GLI42604.1"/>
    </source>
</evidence>
<sequence>MTAIITATPALTDVTTAVRAALRNAADWDEAARAVADGLRPVLPGPELLTPEQRLGDPDGPTGHVLHAEPDGSFSVTAVIWRPGQTTRIHDHITWCVVGVLQGVEHEELFDEHLNRIGAGDNRPGEVNGFAPPGDIHRIVNTGTETAISLHIYGTDLTRVGSSARRYYEPAHAEK</sequence>
<dbReference type="PANTHER" id="PTHR12918">
    <property type="entry name" value="CYSTEINE DIOXYGENASE"/>
    <property type="match status" value="1"/>
</dbReference>
<keyword evidence="3" id="KW-0223">Dioxygenase</keyword>
<feature type="cross-link" description="3'-(S-cysteinyl)-tyrosine (Cys-Tyr)" evidence="6">
    <location>
        <begin position="96"/>
        <end position="153"/>
    </location>
</feature>
<evidence type="ECO:0000256" key="4">
    <source>
        <dbReference type="ARBA" id="ARBA00023002"/>
    </source>
</evidence>
<name>A0A9W6G7H1_9ACTN</name>
<comment type="caution">
    <text evidence="8">The sequence shown here is derived from an EMBL/GenBank/DDBJ whole genome shotgun (WGS) entry which is preliminary data.</text>
</comment>
<gene>
    <name evidence="8" type="ORF">GALLR39Z86_24540</name>
</gene>
<evidence type="ECO:0000313" key="9">
    <source>
        <dbReference type="Proteomes" id="UP001144313"/>
    </source>
</evidence>
<proteinExistence type="inferred from homology"/>
<dbReference type="EMBL" id="BSDT01000001">
    <property type="protein sequence ID" value="GLI42604.1"/>
    <property type="molecule type" value="Genomic_DNA"/>
</dbReference>
<keyword evidence="4" id="KW-0560">Oxidoreductase</keyword>
<dbReference type="AlphaFoldDB" id="A0A9W6G7H1"/>
<protein>
    <recommendedName>
        <fullName evidence="10">Cysteine dioxygenase type I</fullName>
    </recommendedName>
</protein>
<keyword evidence="6" id="KW-0883">Thioether bond</keyword>
<feature type="binding site" evidence="7">
    <location>
        <position position="90"/>
    </location>
    <ligand>
        <name>Fe cation</name>
        <dbReference type="ChEBI" id="CHEBI:24875"/>
        <note>catalytic</note>
    </ligand>
</feature>
<evidence type="ECO:0000256" key="2">
    <source>
        <dbReference type="ARBA" id="ARBA00022723"/>
    </source>
</evidence>
<dbReference type="Proteomes" id="UP001144313">
    <property type="component" value="Unassembled WGS sequence"/>
</dbReference>
<organism evidence="8 9">
    <name type="scientific">Glycomyces algeriensis</name>
    <dbReference type="NCBI Taxonomy" id="256037"/>
    <lineage>
        <taxon>Bacteria</taxon>
        <taxon>Bacillati</taxon>
        <taxon>Actinomycetota</taxon>
        <taxon>Actinomycetes</taxon>
        <taxon>Glycomycetales</taxon>
        <taxon>Glycomycetaceae</taxon>
        <taxon>Glycomyces</taxon>
    </lineage>
</organism>
<dbReference type="PANTHER" id="PTHR12918:SF1">
    <property type="entry name" value="CYSTEINE DIOXYGENASE TYPE 1"/>
    <property type="match status" value="1"/>
</dbReference>
<dbReference type="RefSeq" id="WP_270114132.1">
    <property type="nucleotide sequence ID" value="NZ_BAAAOL010000006.1"/>
</dbReference>
<reference evidence="8" key="1">
    <citation type="submission" date="2022-12" db="EMBL/GenBank/DDBJ databases">
        <title>Reference genome sequencing for broad-spectrum identification of bacterial and archaeal isolates by mass spectrometry.</title>
        <authorList>
            <person name="Sekiguchi Y."/>
            <person name="Tourlousse D.M."/>
        </authorList>
    </citation>
    <scope>NUCLEOTIDE SEQUENCE</scope>
    <source>
        <strain evidence="8">LLR39Z86</strain>
    </source>
</reference>
<dbReference type="InterPro" id="IPR011051">
    <property type="entry name" value="RmlC_Cupin_sf"/>
</dbReference>
<evidence type="ECO:0000256" key="7">
    <source>
        <dbReference type="PIRSR" id="PIRSR610300-51"/>
    </source>
</evidence>
<dbReference type="InterPro" id="IPR014710">
    <property type="entry name" value="RmlC-like_jellyroll"/>
</dbReference>
<dbReference type="CDD" id="cd10548">
    <property type="entry name" value="cupin_CDO"/>
    <property type="match status" value="1"/>
</dbReference>
<comment type="similarity">
    <text evidence="1">Belongs to the cysteine dioxygenase family.</text>
</comment>
<keyword evidence="5 7" id="KW-0408">Iron</keyword>
<dbReference type="SUPFAM" id="SSF51182">
    <property type="entry name" value="RmlC-like cupins"/>
    <property type="match status" value="1"/>
</dbReference>
<evidence type="ECO:0008006" key="10">
    <source>
        <dbReference type="Google" id="ProtNLM"/>
    </source>
</evidence>
<dbReference type="InterPro" id="IPR010300">
    <property type="entry name" value="CDO_1"/>
</dbReference>
<evidence type="ECO:0000256" key="1">
    <source>
        <dbReference type="ARBA" id="ARBA00006622"/>
    </source>
</evidence>
<keyword evidence="9" id="KW-1185">Reference proteome</keyword>
<dbReference type="GO" id="GO:0016702">
    <property type="term" value="F:oxidoreductase activity, acting on single donors with incorporation of molecular oxygen, incorporation of two atoms of oxygen"/>
    <property type="evidence" value="ECO:0007669"/>
    <property type="project" value="InterPro"/>
</dbReference>
<feature type="binding site" evidence="7">
    <location>
        <position position="137"/>
    </location>
    <ligand>
        <name>Fe cation</name>
        <dbReference type="ChEBI" id="CHEBI:24875"/>
        <note>catalytic</note>
    </ligand>
</feature>
<feature type="binding site" evidence="7">
    <location>
        <position position="92"/>
    </location>
    <ligand>
        <name>Fe cation</name>
        <dbReference type="ChEBI" id="CHEBI:24875"/>
        <note>catalytic</note>
    </ligand>
</feature>
<keyword evidence="2 7" id="KW-0479">Metal-binding</keyword>